<dbReference type="Pfam" id="PF12706">
    <property type="entry name" value="Lactamase_B_2"/>
    <property type="match status" value="1"/>
</dbReference>
<evidence type="ECO:0000256" key="1">
    <source>
        <dbReference type="ARBA" id="ARBA00004886"/>
    </source>
</evidence>
<dbReference type="SUPFAM" id="SSF56281">
    <property type="entry name" value="Metallo-hydrolase/oxidoreductase"/>
    <property type="match status" value="1"/>
</dbReference>
<evidence type="ECO:0000256" key="3">
    <source>
        <dbReference type="ARBA" id="ARBA00015084"/>
    </source>
</evidence>
<dbReference type="GO" id="GO:0018189">
    <property type="term" value="P:pyrroloquinoline quinone biosynthetic process"/>
    <property type="evidence" value="ECO:0007669"/>
    <property type="project" value="UniProtKB-UniRule"/>
</dbReference>
<evidence type="ECO:0000313" key="9">
    <source>
        <dbReference type="Proteomes" id="UP000566324"/>
    </source>
</evidence>
<keyword evidence="5 6" id="KW-0884">PQQ biosynthesis</keyword>
<dbReference type="EMBL" id="JACHNZ010000027">
    <property type="protein sequence ID" value="MBB4632803.1"/>
    <property type="molecule type" value="Genomic_DNA"/>
</dbReference>
<dbReference type="InterPro" id="IPR011842">
    <property type="entry name" value="PQQ_synth_PqqB"/>
</dbReference>
<dbReference type="InterPro" id="IPR001279">
    <property type="entry name" value="Metallo-B-lactamas"/>
</dbReference>
<sequence length="299" mass="32047">MKIIVLGSAAGGGFPQWNSNAEACRRARQGDPAAESRTQASVAVSCGGERWFLLNASPDLRQQINNTSALHPRKGLRDSPVAGVVLTGGDVDAVAGLLTLRERQALTIYATQRIHGVLDANPIFAVLARDIVARSVEALDHPFALDGLTASLFAVPGKVPLYLECGNEPPPLVVDDTTVGLEIVDGDSRMLYIPGCAVMTLPLRRRLEGADLVFFDGTLWQDEEMVTAGIGEKNGRRMGHMSLSGPDGTIDAFRTIKVGRKVIIHMNNSNPVLLSDSPQRAEAEAAGWIIARDGMEFVI</sequence>
<comment type="caution">
    <text evidence="8">The sequence shown here is derived from an EMBL/GenBank/DDBJ whole genome shotgun (WGS) entry which is preliminary data.</text>
</comment>
<keyword evidence="9" id="KW-1185">Reference proteome</keyword>
<dbReference type="RefSeq" id="WP_184069840.1">
    <property type="nucleotide sequence ID" value="NZ_JACHNZ010000027.1"/>
</dbReference>
<evidence type="ECO:0000259" key="7">
    <source>
        <dbReference type="Pfam" id="PF12706"/>
    </source>
</evidence>
<accession>A0A7W7B2K7</accession>
<dbReference type="InterPro" id="IPR036866">
    <property type="entry name" value="RibonucZ/Hydroxyglut_hydro"/>
</dbReference>
<dbReference type="NCBIfam" id="TIGR02108">
    <property type="entry name" value="PQQ_syn_pqqB"/>
    <property type="match status" value="1"/>
</dbReference>
<comment type="pathway">
    <text evidence="1 6">Cofactor biosynthesis; pyrroloquinoline quinone biosynthesis.</text>
</comment>
<comment type="similarity">
    <text evidence="2 6">Belongs to the PqqB family.</text>
</comment>
<dbReference type="Proteomes" id="UP000566324">
    <property type="component" value="Unassembled WGS sequence"/>
</dbReference>
<dbReference type="AlphaFoldDB" id="A0A7W7B2K7"/>
<gene>
    <name evidence="6" type="primary">pqqB</name>
    <name evidence="8" type="ORF">GGQ98_002430</name>
</gene>
<comment type="function">
    <text evidence="6">May be involved in the transport of PQQ or its precursor to the periplasm.</text>
</comment>
<evidence type="ECO:0000256" key="4">
    <source>
        <dbReference type="ARBA" id="ARBA00022448"/>
    </source>
</evidence>
<reference evidence="8 9" key="1">
    <citation type="submission" date="2020-08" db="EMBL/GenBank/DDBJ databases">
        <title>Genomic Encyclopedia of Type Strains, Phase IV (KMG-IV): sequencing the most valuable type-strain genomes for metagenomic binning, comparative biology and taxonomic classification.</title>
        <authorList>
            <person name="Goeker M."/>
        </authorList>
    </citation>
    <scope>NUCLEOTIDE SEQUENCE [LARGE SCALE GENOMIC DNA]</scope>
    <source>
        <strain evidence="8 9">DSM 17328</strain>
    </source>
</reference>
<protein>
    <recommendedName>
        <fullName evidence="3 6">Coenzyme PQQ synthesis protein B</fullName>
    </recommendedName>
    <alternativeName>
        <fullName evidence="6">Pyrroloquinoline quinone biosynthesis protein B</fullName>
    </alternativeName>
</protein>
<dbReference type="HAMAP" id="MF_00653">
    <property type="entry name" value="PQQ_syn_PqqB"/>
    <property type="match status" value="1"/>
</dbReference>
<evidence type="ECO:0000313" key="8">
    <source>
        <dbReference type="EMBL" id="MBB4632803.1"/>
    </source>
</evidence>
<dbReference type="CDD" id="cd16274">
    <property type="entry name" value="PQQB-like_MBL-fold"/>
    <property type="match status" value="1"/>
</dbReference>
<evidence type="ECO:0000256" key="2">
    <source>
        <dbReference type="ARBA" id="ARBA00008481"/>
    </source>
</evidence>
<dbReference type="PANTHER" id="PTHR42663">
    <property type="entry name" value="HYDROLASE C777.06C-RELATED-RELATED"/>
    <property type="match status" value="1"/>
</dbReference>
<evidence type="ECO:0000256" key="5">
    <source>
        <dbReference type="ARBA" id="ARBA00022905"/>
    </source>
</evidence>
<organism evidence="8 9">
    <name type="scientific">Sphingosinicella soli</name>
    <dbReference type="NCBI Taxonomy" id="333708"/>
    <lineage>
        <taxon>Bacteria</taxon>
        <taxon>Pseudomonadati</taxon>
        <taxon>Pseudomonadota</taxon>
        <taxon>Alphaproteobacteria</taxon>
        <taxon>Sphingomonadales</taxon>
        <taxon>Sphingosinicellaceae</taxon>
        <taxon>Sphingosinicella</taxon>
    </lineage>
</organism>
<evidence type="ECO:0000256" key="6">
    <source>
        <dbReference type="HAMAP-Rule" id="MF_00653"/>
    </source>
</evidence>
<dbReference type="PANTHER" id="PTHR42663:SF7">
    <property type="entry name" value="COENZYME PQQ SYNTHESIS PROTEIN B"/>
    <property type="match status" value="1"/>
</dbReference>
<name>A0A7W7B2K7_9SPHN</name>
<dbReference type="Gene3D" id="3.60.15.10">
    <property type="entry name" value="Ribonuclease Z/Hydroxyacylglutathione hydrolase-like"/>
    <property type="match status" value="1"/>
</dbReference>
<proteinExistence type="inferred from homology"/>
<keyword evidence="4 6" id="KW-0813">Transport</keyword>
<dbReference type="UniPathway" id="UPA00539"/>
<feature type="domain" description="Metallo-beta-lactamase" evidence="7">
    <location>
        <begin position="50"/>
        <end position="266"/>
    </location>
</feature>